<keyword evidence="3" id="KW-1185">Reference proteome</keyword>
<comment type="caution">
    <text evidence="2">The sequence shown here is derived from an EMBL/GenBank/DDBJ whole genome shotgun (WGS) entry which is preliminary data.</text>
</comment>
<sequence>MTLTPESRVLLTDALRPPPGHKVDVVVGTTYALDLTALLLAPLSFAVSDQTDGGAERVDPIRLLEAVRRHAEHTTVFCQAGGIHVPSAYRSILTFVEDAVHEVTAPREDGIFHPKIWALRFVDATGSHTHRVVVLSRNMTLDRSWDTALVLDEASDGLIDAAPAADFIRWLPSLTTQAVSARRTSDVDDLAATLASVRLAPPSPFTGGELLPVGLGGDAWPFPTRARRMLAISPFLTRGRLDSLARMSTARTLVSRAESLDLVGAHALEGWDVNVLQRTAETDHDATPAGESAPTEFQNESDGLHAKTFILDLDDRTSTTVTGSANLTSTAWDGNVEFDAVLTGPTSTCGVAAVLDGSAEVPGLVNLLAPHCASSQDSVPDPAIETSYVLERFHRDLAAHAPVLRIRALDDDRAEAVLSLPVPAQPPGSTRVWLASVSETHAQPLTAELAWTVAPKHVTAFVVVETTAGERPARVTRRCVLKAVLDGDVDSRRLDAVLDVLSSKDDVLRYLLFLLGDPAYDSHFAQASGAAGERFASADAGFSARAALFEPMVRAVGRDEDALARVASLMEDLRNSLDGASLVPDGFDALWDVVWQVHREARP</sequence>
<dbReference type="InterPro" id="IPR059166">
    <property type="entry name" value="PLD-like_cat"/>
</dbReference>
<dbReference type="CDD" id="cd09176">
    <property type="entry name" value="PLDc_unchar6"/>
    <property type="match status" value="1"/>
</dbReference>
<feature type="domain" description="PLD phosphodiesterase" evidence="1">
    <location>
        <begin position="300"/>
        <end position="331"/>
    </location>
</feature>
<gene>
    <name evidence="2" type="ORF">EBM89_00610</name>
</gene>
<dbReference type="PROSITE" id="PS50035">
    <property type="entry name" value="PLD"/>
    <property type="match status" value="1"/>
</dbReference>
<dbReference type="InterPro" id="IPR001736">
    <property type="entry name" value="PLipase_D/transphosphatidylase"/>
</dbReference>
<protein>
    <recommendedName>
        <fullName evidence="1">PLD phosphodiesterase domain-containing protein</fullName>
    </recommendedName>
</protein>
<dbReference type="AlphaFoldDB" id="A0A3M2JJQ2"/>
<evidence type="ECO:0000259" key="1">
    <source>
        <dbReference type="PROSITE" id="PS50035"/>
    </source>
</evidence>
<evidence type="ECO:0000313" key="3">
    <source>
        <dbReference type="Proteomes" id="UP000269289"/>
    </source>
</evidence>
<dbReference type="Proteomes" id="UP000269289">
    <property type="component" value="Unassembled WGS sequence"/>
</dbReference>
<proteinExistence type="predicted"/>
<dbReference type="Gene3D" id="3.30.870.10">
    <property type="entry name" value="Endonuclease Chain A"/>
    <property type="match status" value="1"/>
</dbReference>
<name>A0A3M2JJQ2_9CELL</name>
<dbReference type="RefSeq" id="WP_122147526.1">
    <property type="nucleotide sequence ID" value="NZ_RFFI01000002.1"/>
</dbReference>
<reference evidence="2 3" key="1">
    <citation type="submission" date="2018-10" db="EMBL/GenBank/DDBJ databases">
        <title>Isolation, diversity and antifungal activity of actinobacteria from wheat.</title>
        <authorList>
            <person name="Han C."/>
        </authorList>
    </citation>
    <scope>NUCLEOTIDE SEQUENCE [LARGE SCALE GENOMIC DNA]</scope>
    <source>
        <strain evidence="2 3">NEAU-YY56</strain>
    </source>
</reference>
<accession>A0A3M2JJQ2</accession>
<dbReference type="EMBL" id="RFFI01000002">
    <property type="protein sequence ID" value="RMI14297.1"/>
    <property type="molecule type" value="Genomic_DNA"/>
</dbReference>
<dbReference type="GO" id="GO:0006793">
    <property type="term" value="P:phosphorus metabolic process"/>
    <property type="evidence" value="ECO:0007669"/>
    <property type="project" value="UniProtKB-ARBA"/>
</dbReference>
<dbReference type="OrthoDB" id="369674at2"/>
<evidence type="ECO:0000313" key="2">
    <source>
        <dbReference type="EMBL" id="RMI14297.1"/>
    </source>
</evidence>
<organism evidence="2 3">
    <name type="scientific">Cellulomonas triticagri</name>
    <dbReference type="NCBI Taxonomy" id="2483352"/>
    <lineage>
        <taxon>Bacteria</taxon>
        <taxon>Bacillati</taxon>
        <taxon>Actinomycetota</taxon>
        <taxon>Actinomycetes</taxon>
        <taxon>Micrococcales</taxon>
        <taxon>Cellulomonadaceae</taxon>
        <taxon>Cellulomonas</taxon>
    </lineage>
</organism>
<dbReference type="GO" id="GO:0003824">
    <property type="term" value="F:catalytic activity"/>
    <property type="evidence" value="ECO:0007669"/>
    <property type="project" value="InterPro"/>
</dbReference>